<dbReference type="EC" id="2.7.8.7" evidence="8"/>
<proteinExistence type="inferred from homology"/>
<evidence type="ECO:0000313" key="10">
    <source>
        <dbReference type="EMBL" id="QQE74872.1"/>
    </source>
</evidence>
<evidence type="ECO:0000256" key="8">
    <source>
        <dbReference type="HAMAP-Rule" id="MF_00101"/>
    </source>
</evidence>
<evidence type="ECO:0000256" key="5">
    <source>
        <dbReference type="ARBA" id="ARBA00022842"/>
    </source>
</evidence>
<comment type="similarity">
    <text evidence="8">Belongs to the P-Pant transferase superfamily. AcpS family.</text>
</comment>
<keyword evidence="13" id="KW-1185">Reference proteome</keyword>
<keyword evidence="5 8" id="KW-0460">Magnesium</keyword>
<dbReference type="GO" id="GO:0005737">
    <property type="term" value="C:cytoplasm"/>
    <property type="evidence" value="ECO:0007669"/>
    <property type="project" value="UniProtKB-SubCell"/>
</dbReference>
<evidence type="ECO:0000256" key="6">
    <source>
        <dbReference type="ARBA" id="ARBA00023098"/>
    </source>
</evidence>
<dbReference type="EMBL" id="CP066308">
    <property type="protein sequence ID" value="QQE74872.1"/>
    <property type="molecule type" value="Genomic_DNA"/>
</dbReference>
<dbReference type="EMBL" id="CP073708">
    <property type="protein sequence ID" value="QUO41956.1"/>
    <property type="molecule type" value="Genomic_DNA"/>
</dbReference>
<keyword evidence="6 8" id="KW-0443">Lipid metabolism</keyword>
<evidence type="ECO:0000256" key="7">
    <source>
        <dbReference type="ARBA" id="ARBA00023160"/>
    </source>
</evidence>
<evidence type="ECO:0000313" key="12">
    <source>
        <dbReference type="Proteomes" id="UP000595847"/>
    </source>
</evidence>
<dbReference type="NCBIfam" id="TIGR00556">
    <property type="entry name" value="pantethn_trn"/>
    <property type="match status" value="1"/>
</dbReference>
<gene>
    <name evidence="8 10" type="primary">acpS</name>
    <name evidence="10" type="ORF">JD108_02515</name>
    <name evidence="11" type="ORF">KDJ56_02515</name>
</gene>
<dbReference type="Gene3D" id="3.90.470.20">
    <property type="entry name" value="4'-phosphopantetheinyl transferase domain"/>
    <property type="match status" value="1"/>
</dbReference>
<dbReference type="GO" id="GO:0000287">
    <property type="term" value="F:magnesium ion binding"/>
    <property type="evidence" value="ECO:0007669"/>
    <property type="project" value="UniProtKB-UniRule"/>
</dbReference>
<evidence type="ECO:0000256" key="2">
    <source>
        <dbReference type="ARBA" id="ARBA00022679"/>
    </source>
</evidence>
<reference evidence="11" key="2">
    <citation type="submission" date="2021-04" db="EMBL/GenBank/DDBJ databases">
        <title>Brevibacillus composti FJAT-54423, complete genome.</title>
        <authorList>
            <person name="Tang R."/>
        </authorList>
    </citation>
    <scope>NUCLEOTIDE SEQUENCE</scope>
    <source>
        <strain evidence="11">FJAT-54424</strain>
    </source>
</reference>
<feature type="domain" description="4'-phosphopantetheinyl transferase" evidence="9">
    <location>
        <begin position="4"/>
        <end position="121"/>
    </location>
</feature>
<keyword evidence="2 8" id="KW-0808">Transferase</keyword>
<comment type="subcellular location">
    <subcellularLocation>
        <location evidence="8">Cytoplasm</location>
    </subcellularLocation>
</comment>
<evidence type="ECO:0000256" key="3">
    <source>
        <dbReference type="ARBA" id="ARBA00022723"/>
    </source>
</evidence>
<name>A0A7T5ELK9_9BACL</name>
<keyword evidence="3 8" id="KW-0479">Metal-binding</keyword>
<dbReference type="KEGG" id="bcop:JD108_02515"/>
<accession>A0A7T5ELK9</accession>
<feature type="binding site" evidence="8">
    <location>
        <position position="8"/>
    </location>
    <ligand>
        <name>Mg(2+)</name>
        <dbReference type="ChEBI" id="CHEBI:18420"/>
    </ligand>
</feature>
<dbReference type="SUPFAM" id="SSF56214">
    <property type="entry name" value="4'-phosphopantetheinyl transferase"/>
    <property type="match status" value="1"/>
</dbReference>
<sequence length="132" mass="14382">MILGIGTDIVEIARIHTLLKRQPQLLDRILTAEEKERLTGMSETRLAEHVAGRFAAKEAGAKALGTGIGRLIGFHDMQIASTALGKPEMTISAAACERLGKKMESLRIHLSISHSKEYAVAHVVLEEVTAER</sequence>
<dbReference type="RefSeq" id="WP_198828440.1">
    <property type="nucleotide sequence ID" value="NZ_CP066308.1"/>
</dbReference>
<protein>
    <recommendedName>
        <fullName evidence="8">Holo-[acyl-carrier-protein] synthase</fullName>
        <shortName evidence="8">Holo-ACP synthase</shortName>
        <ecNumber evidence="8">2.7.8.7</ecNumber>
    </recommendedName>
    <alternativeName>
        <fullName evidence="8">4'-phosphopantetheinyl transferase AcpS</fullName>
    </alternativeName>
</protein>
<comment type="cofactor">
    <cofactor evidence="8">
        <name>Mg(2+)</name>
        <dbReference type="ChEBI" id="CHEBI:18420"/>
    </cofactor>
</comment>
<dbReference type="Pfam" id="PF01648">
    <property type="entry name" value="ACPS"/>
    <property type="match status" value="1"/>
</dbReference>
<organism evidence="10 12">
    <name type="scientific">Brevibacillus composti</name>
    <dbReference type="NCBI Taxonomy" id="2796470"/>
    <lineage>
        <taxon>Bacteria</taxon>
        <taxon>Bacillati</taxon>
        <taxon>Bacillota</taxon>
        <taxon>Bacilli</taxon>
        <taxon>Bacillales</taxon>
        <taxon>Paenibacillaceae</taxon>
        <taxon>Brevibacillus</taxon>
    </lineage>
</organism>
<keyword evidence="7 8" id="KW-0275">Fatty acid biosynthesis</keyword>
<comment type="catalytic activity">
    <reaction evidence="8">
        <text>apo-[ACP] + CoA = holo-[ACP] + adenosine 3',5'-bisphosphate + H(+)</text>
        <dbReference type="Rhea" id="RHEA:12068"/>
        <dbReference type="Rhea" id="RHEA-COMP:9685"/>
        <dbReference type="Rhea" id="RHEA-COMP:9690"/>
        <dbReference type="ChEBI" id="CHEBI:15378"/>
        <dbReference type="ChEBI" id="CHEBI:29999"/>
        <dbReference type="ChEBI" id="CHEBI:57287"/>
        <dbReference type="ChEBI" id="CHEBI:58343"/>
        <dbReference type="ChEBI" id="CHEBI:64479"/>
        <dbReference type="EC" id="2.7.8.7"/>
    </reaction>
</comment>
<dbReference type="GO" id="GO:0006633">
    <property type="term" value="P:fatty acid biosynthetic process"/>
    <property type="evidence" value="ECO:0007669"/>
    <property type="project" value="UniProtKB-UniRule"/>
</dbReference>
<feature type="binding site" evidence="8">
    <location>
        <position position="58"/>
    </location>
    <ligand>
        <name>Mg(2+)</name>
        <dbReference type="ChEBI" id="CHEBI:18420"/>
    </ligand>
</feature>
<evidence type="ECO:0000259" key="9">
    <source>
        <dbReference type="Pfam" id="PF01648"/>
    </source>
</evidence>
<dbReference type="InterPro" id="IPR002582">
    <property type="entry name" value="ACPS"/>
</dbReference>
<dbReference type="Proteomes" id="UP000595847">
    <property type="component" value="Chromosome"/>
</dbReference>
<keyword evidence="8" id="KW-0963">Cytoplasm</keyword>
<dbReference type="InterPro" id="IPR037143">
    <property type="entry name" value="4-PPantetheinyl_Trfase_dom_sf"/>
</dbReference>
<keyword evidence="1 8" id="KW-0444">Lipid biosynthesis</keyword>
<evidence type="ECO:0000313" key="13">
    <source>
        <dbReference type="Proteomes" id="UP000677234"/>
    </source>
</evidence>
<dbReference type="Proteomes" id="UP000677234">
    <property type="component" value="Chromosome"/>
</dbReference>
<dbReference type="HAMAP" id="MF_00101">
    <property type="entry name" value="AcpS"/>
    <property type="match status" value="1"/>
</dbReference>
<dbReference type="NCBIfam" id="TIGR00516">
    <property type="entry name" value="acpS"/>
    <property type="match status" value="1"/>
</dbReference>
<dbReference type="InterPro" id="IPR008278">
    <property type="entry name" value="4-PPantetheinyl_Trfase_dom"/>
</dbReference>
<dbReference type="AlphaFoldDB" id="A0A7T5ELK9"/>
<reference evidence="10 12" key="1">
    <citation type="submission" date="2020-12" db="EMBL/GenBank/DDBJ databases">
        <title>strain FJAT-54423T represents a novel species of the genus Brevibacillus.</title>
        <authorList>
            <person name="Tang R."/>
        </authorList>
    </citation>
    <scope>NUCLEOTIDE SEQUENCE [LARGE SCALE GENOMIC DNA]</scope>
    <source>
        <strain evidence="10 12">FJAT-54423</strain>
    </source>
</reference>
<dbReference type="InterPro" id="IPR004568">
    <property type="entry name" value="Ppantetheine-prot_Trfase_dom"/>
</dbReference>
<dbReference type="GO" id="GO:0008897">
    <property type="term" value="F:holo-[acyl-carrier-protein] synthase activity"/>
    <property type="evidence" value="ECO:0007669"/>
    <property type="project" value="UniProtKB-UniRule"/>
</dbReference>
<comment type="function">
    <text evidence="8">Transfers the 4'-phosphopantetheine moiety from coenzyme A to a Ser of acyl-carrier-protein.</text>
</comment>
<keyword evidence="4 8" id="KW-0276">Fatty acid metabolism</keyword>
<evidence type="ECO:0000256" key="1">
    <source>
        <dbReference type="ARBA" id="ARBA00022516"/>
    </source>
</evidence>
<evidence type="ECO:0000313" key="11">
    <source>
        <dbReference type="EMBL" id="QUO41956.1"/>
    </source>
</evidence>
<evidence type="ECO:0000256" key="4">
    <source>
        <dbReference type="ARBA" id="ARBA00022832"/>
    </source>
</evidence>